<sequence length="354" mass="38192">MSETRWMIYGANGYTGQLTAREAVRRGLRPILAGRNEAAVSRLAEELDLSHAVFDLDDAAAVRRELHGLRLVLHCAGPFSATSQPMIEACLAEGVHYLDITGEISVFENAHRQNDEARRADIVLIPGVGFDVVPSDCLAATLVRALPAATRLTLAFEAGGGPSPGTAKTSVEGLGRGGTVRRDGQLIRVPLAWRSRTIPFAHGERTAVTIPWGDVYTAHISTGVPDVEVYMAVPPATLRRLRRMRWLQPVLGWSPVQKFLKGRIERSVSGPSNERRGKTDAQLWGEVHSADGRTVSATMTTPNGYDLTVLASLGIAGYLLENEVEGGYYTPSLLMGADYASTLPGVTLELSPVN</sequence>
<feature type="domain" description="Saccharopine dehydrogenase NADP binding" evidence="1">
    <location>
        <begin position="7"/>
        <end position="122"/>
    </location>
</feature>
<dbReference type="SUPFAM" id="SSF51735">
    <property type="entry name" value="NAD(P)-binding Rossmann-fold domains"/>
    <property type="match status" value="1"/>
</dbReference>
<evidence type="ECO:0000313" key="2">
    <source>
        <dbReference type="EMBL" id="MEJ8566613.1"/>
    </source>
</evidence>
<dbReference type="RefSeq" id="WP_354693937.1">
    <property type="nucleotide sequence ID" value="NZ_JAZHOG010000002.1"/>
</dbReference>
<keyword evidence="3" id="KW-1185">Reference proteome</keyword>
<dbReference type="InterPro" id="IPR005097">
    <property type="entry name" value="Sacchrp_dh_NADP-bd"/>
</dbReference>
<organism evidence="2 3">
    <name type="scientific">Elongatibacter sediminis</name>
    <dbReference type="NCBI Taxonomy" id="3119006"/>
    <lineage>
        <taxon>Bacteria</taxon>
        <taxon>Pseudomonadati</taxon>
        <taxon>Pseudomonadota</taxon>
        <taxon>Gammaproteobacteria</taxon>
        <taxon>Chromatiales</taxon>
        <taxon>Wenzhouxiangellaceae</taxon>
        <taxon>Elongatibacter</taxon>
    </lineage>
</organism>
<name>A0AAW9REV6_9GAMM</name>
<accession>A0AAW9REV6</accession>
<evidence type="ECO:0000313" key="3">
    <source>
        <dbReference type="Proteomes" id="UP001359886"/>
    </source>
</evidence>
<dbReference type="InterPro" id="IPR036291">
    <property type="entry name" value="NAD(P)-bd_dom_sf"/>
</dbReference>
<comment type="caution">
    <text evidence="2">The sequence shown here is derived from an EMBL/GenBank/DDBJ whole genome shotgun (WGS) entry which is preliminary data.</text>
</comment>
<reference evidence="2 3" key="1">
    <citation type="submission" date="2024-02" db="EMBL/GenBank/DDBJ databases">
        <title>A novel Wenzhouxiangellaceae bacterium, isolated from coastal sediments.</title>
        <authorList>
            <person name="Du Z.-J."/>
            <person name="Ye Y.-Q."/>
            <person name="Zhang X.-Y."/>
        </authorList>
    </citation>
    <scope>NUCLEOTIDE SEQUENCE [LARGE SCALE GENOMIC DNA]</scope>
    <source>
        <strain evidence="2 3">CH-27</strain>
    </source>
</reference>
<gene>
    <name evidence="2" type="ORF">V3330_03145</name>
</gene>
<dbReference type="AlphaFoldDB" id="A0AAW9REV6"/>
<dbReference type="Pfam" id="PF03435">
    <property type="entry name" value="Sacchrp_dh_NADP"/>
    <property type="match status" value="1"/>
</dbReference>
<evidence type="ECO:0000259" key="1">
    <source>
        <dbReference type="Pfam" id="PF03435"/>
    </source>
</evidence>
<dbReference type="Gene3D" id="3.40.50.720">
    <property type="entry name" value="NAD(P)-binding Rossmann-like Domain"/>
    <property type="match status" value="1"/>
</dbReference>
<proteinExistence type="predicted"/>
<dbReference type="Proteomes" id="UP001359886">
    <property type="component" value="Unassembled WGS sequence"/>
</dbReference>
<protein>
    <submittedName>
        <fullName evidence="2">Saccharopine dehydrogenase NADP-binding domain-containing protein</fullName>
    </submittedName>
</protein>
<dbReference type="EMBL" id="JAZHOG010000002">
    <property type="protein sequence ID" value="MEJ8566613.1"/>
    <property type="molecule type" value="Genomic_DNA"/>
</dbReference>
<dbReference type="PANTHER" id="PTHR43781:SF1">
    <property type="entry name" value="SACCHAROPINE DEHYDROGENASE"/>
    <property type="match status" value="1"/>
</dbReference>
<dbReference type="PANTHER" id="PTHR43781">
    <property type="entry name" value="SACCHAROPINE DEHYDROGENASE"/>
    <property type="match status" value="1"/>
</dbReference>